<keyword evidence="2" id="KW-0378">Hydrolase</keyword>
<dbReference type="SUPFAM" id="SSF52540">
    <property type="entry name" value="P-loop containing nucleoside triphosphate hydrolases"/>
    <property type="match status" value="2"/>
</dbReference>
<dbReference type="PROSITE" id="PS51657">
    <property type="entry name" value="PSRV_HELICASE"/>
    <property type="match status" value="1"/>
</dbReference>
<accession>A0A2K8KHJ2</accession>
<keyword evidence="2" id="KW-0547">Nucleotide-binding</keyword>
<keyword evidence="2" id="KW-0347">Helicase</keyword>
<evidence type="ECO:0000313" key="3">
    <source>
        <dbReference type="Proteomes" id="UP000231179"/>
    </source>
</evidence>
<name>A0A2K8KHJ2_9MOLU</name>
<keyword evidence="3" id="KW-1185">Reference proteome</keyword>
<organism evidence="2 3">
    <name type="scientific">Spiroplasma clarkii</name>
    <dbReference type="NCBI Taxonomy" id="2139"/>
    <lineage>
        <taxon>Bacteria</taxon>
        <taxon>Bacillati</taxon>
        <taxon>Mycoplasmatota</taxon>
        <taxon>Mollicutes</taxon>
        <taxon>Entomoplasmatales</taxon>
        <taxon>Spiroplasmataceae</taxon>
        <taxon>Spiroplasma</taxon>
    </lineage>
</organism>
<dbReference type="EMBL" id="CP024870">
    <property type="protein sequence ID" value="ATX71147.1"/>
    <property type="molecule type" value="Genomic_DNA"/>
</dbReference>
<dbReference type="Pfam" id="PF13538">
    <property type="entry name" value="UvrD_C_2"/>
    <property type="match status" value="1"/>
</dbReference>
<dbReference type="GO" id="GO:0005524">
    <property type="term" value="F:ATP binding"/>
    <property type="evidence" value="ECO:0007669"/>
    <property type="project" value="InterPro"/>
</dbReference>
<dbReference type="InterPro" id="IPR027417">
    <property type="entry name" value="P-loop_NTPase"/>
</dbReference>
<dbReference type="RefSeq" id="WP_100254688.1">
    <property type="nucleotide sequence ID" value="NZ_CP024870.1"/>
</dbReference>
<evidence type="ECO:0000259" key="1">
    <source>
        <dbReference type="PROSITE" id="PS51657"/>
    </source>
</evidence>
<dbReference type="InterPro" id="IPR027785">
    <property type="entry name" value="UvrD-like_helicase_C"/>
</dbReference>
<gene>
    <name evidence="2" type="ORF">SCLAR_v1c08390</name>
</gene>
<sequence>MKNIYIKVDSEIKKISDTIDENIESLNTKPGLLSQNILAQLRTLVEHIALKILIRDKNEEYAYGYSSLTAAIKHLRERSNYIFLRHFHNNLRVSTSHYISSKDNSERLMYKYIKEIFAIKEFMKEEFNQEIIEKISEFKFSVDEQLEDYYNKILEKIKSNLNNQNKTWYRLYIYKKKLIYLNNEIYYELSGALARGWYNDKVDRIIIYTKENVQENYAVGLYLVKDKIDLFDEKIEINIAIESEVSIRPCEYEWLAKVFGKKNKGIGKSSESKKINEYITKNNLNLIDIIDLPQNKFDEIENEINKKNKNKSIFEILRICRKLDAGKNIIRYILFSMRYKIIKGQYFDRGNPLLSSLFLKFESIPFDRMPFCTDPAGNIAVKRWVYCAIDCDAREHELLALDLENYIKDSGNIYNDLKDYMDKDKLIKVYNSNIYQKHRIQRLIKNYGDKNYHFSGDELDLKKTIKKFQEGSLSGFVGYNEKVKEWLKTVDSDDFDENKKEILENLFKVSKVAFVHGPAGTGKTTLIKYLSNYLKEYSDKKILYLAQTNVAVTNLKKKVNNNNAEYRTIDSFLLKESQSQFSLVVIEECSTISNSDIIKILEKIDTELILCVGDKFQIESIQFGNWFSIIKSFLKDQVWSELTKQHRTQDADLLELWNAVRENKPNIVELICRGEYSKELDSGIFNQKSVDEIILCLNYDGLYGINNINKLLQMKNNGKEIEIGIMKFKVGDPIIFRDSKKFRNVLYNNLKGEILEINELDDMVEFKIIIDKKVVQFELSNTGIDYCDDEDGKSIIKFEVKNSTDTDEEDEFENSLIPFQIAYAMSIHKSQGLEYDSVKIVVDNDIDEKIDHNIFYTAITRARSNLEIYWSKESMNNVVSNFEIKDYSKTVNVLKEIINRD</sequence>
<dbReference type="CDD" id="cd18809">
    <property type="entry name" value="SF1_C_RecD"/>
    <property type="match status" value="1"/>
</dbReference>
<dbReference type="InterPro" id="IPR050534">
    <property type="entry name" value="Coronavir_polyprotein_1ab"/>
</dbReference>
<dbReference type="Pfam" id="PF13604">
    <property type="entry name" value="AAA_30"/>
    <property type="match status" value="1"/>
</dbReference>
<dbReference type="GO" id="GO:0043139">
    <property type="term" value="F:5'-3' DNA helicase activity"/>
    <property type="evidence" value="ECO:0007669"/>
    <property type="project" value="TreeGrafter"/>
</dbReference>
<feature type="domain" description="(+)RNA virus helicase C-terminal" evidence="1">
    <location>
        <begin position="491"/>
        <end position="901"/>
    </location>
</feature>
<dbReference type="PANTHER" id="PTHR43788">
    <property type="entry name" value="DNA2/NAM7 HELICASE FAMILY MEMBER"/>
    <property type="match status" value="1"/>
</dbReference>
<proteinExistence type="predicted"/>
<evidence type="ECO:0000313" key="2">
    <source>
        <dbReference type="EMBL" id="ATX71147.1"/>
    </source>
</evidence>
<dbReference type="Proteomes" id="UP000231179">
    <property type="component" value="Chromosome"/>
</dbReference>
<reference evidence="2 3" key="1">
    <citation type="submission" date="2017-11" db="EMBL/GenBank/DDBJ databases">
        <title>Complete genome sequence of Spiroplasma clarkii CN-5 (DSM 19994).</title>
        <authorList>
            <person name="Tsai Y.-M."/>
            <person name="Chang A."/>
            <person name="Lo W.-S."/>
            <person name="Kuo C.-H."/>
        </authorList>
    </citation>
    <scope>NUCLEOTIDE SEQUENCE [LARGE SCALE GENOMIC DNA]</scope>
    <source>
        <strain evidence="2 3">CN-5</strain>
    </source>
</reference>
<keyword evidence="2" id="KW-0067">ATP-binding</keyword>
<dbReference type="Gene3D" id="3.40.50.300">
    <property type="entry name" value="P-loop containing nucleotide triphosphate hydrolases"/>
    <property type="match status" value="2"/>
</dbReference>
<protein>
    <submittedName>
        <fullName evidence="2">Helicase</fullName>
    </submittedName>
</protein>
<dbReference type="InterPro" id="IPR027351">
    <property type="entry name" value="(+)RNA_virus_helicase_core_dom"/>
</dbReference>
<dbReference type="AlphaFoldDB" id="A0A2K8KHJ2"/>
<dbReference type="PANTHER" id="PTHR43788:SF8">
    <property type="entry name" value="DNA-BINDING PROTEIN SMUBP-2"/>
    <property type="match status" value="1"/>
</dbReference>